<reference evidence="2 3" key="1">
    <citation type="submission" date="2015-04" db="EMBL/GenBank/DDBJ databases">
        <title>The draft genome sequence of Erythrobacter luteus KA37.</title>
        <authorList>
            <person name="Zhuang L."/>
            <person name="Liu Y."/>
            <person name="Shao Z."/>
        </authorList>
    </citation>
    <scope>NUCLEOTIDE SEQUENCE [LARGE SCALE GENOMIC DNA]</scope>
    <source>
        <strain evidence="2 3">KA37</strain>
    </source>
</reference>
<organism evidence="2 3">
    <name type="scientific">Aurantiacibacter luteus</name>
    <dbReference type="NCBI Taxonomy" id="1581420"/>
    <lineage>
        <taxon>Bacteria</taxon>
        <taxon>Pseudomonadati</taxon>
        <taxon>Pseudomonadota</taxon>
        <taxon>Alphaproteobacteria</taxon>
        <taxon>Sphingomonadales</taxon>
        <taxon>Erythrobacteraceae</taxon>
        <taxon>Aurantiacibacter</taxon>
    </lineage>
</organism>
<dbReference type="Proteomes" id="UP000053464">
    <property type="component" value="Unassembled WGS sequence"/>
</dbReference>
<sequence length="153" mass="16630">MPYEPSTGYRIDHERNQREHRERLYWLTLASGAVNVLAIPLHLSGANIAFMGPLFGGMCGSLIVAGMKGNTDGYYRSLVGTGLSWMAFGLGVVMLLLWIDSNTSLMDRLIAGFDVLASDSLLLALGLGLLFHAGYAFAYLRDRLPFGGDNDGL</sequence>
<dbReference type="AlphaFoldDB" id="A0A0G9MXJ1"/>
<proteinExistence type="predicted"/>
<keyword evidence="1" id="KW-0472">Membrane</keyword>
<feature type="transmembrane region" description="Helical" evidence="1">
    <location>
        <begin position="24"/>
        <end position="42"/>
    </location>
</feature>
<dbReference type="STRING" id="1581420.AAW00_03520"/>
<protein>
    <submittedName>
        <fullName evidence="2">Uncharacterized protein</fullName>
    </submittedName>
</protein>
<dbReference type="OrthoDB" id="7408956at2"/>
<dbReference type="EMBL" id="LBHB01000001">
    <property type="protein sequence ID" value="KLE35507.1"/>
    <property type="molecule type" value="Genomic_DNA"/>
</dbReference>
<comment type="caution">
    <text evidence="2">The sequence shown here is derived from an EMBL/GenBank/DDBJ whole genome shotgun (WGS) entry which is preliminary data.</text>
</comment>
<gene>
    <name evidence="2" type="ORF">AAW00_03520</name>
</gene>
<keyword evidence="1" id="KW-1133">Transmembrane helix</keyword>
<feature type="transmembrane region" description="Helical" evidence="1">
    <location>
        <begin position="78"/>
        <end position="99"/>
    </location>
</feature>
<name>A0A0G9MXJ1_9SPHN</name>
<dbReference type="RefSeq" id="WP_047002909.1">
    <property type="nucleotide sequence ID" value="NZ_LBHB01000001.1"/>
</dbReference>
<evidence type="ECO:0000313" key="2">
    <source>
        <dbReference type="EMBL" id="KLE35507.1"/>
    </source>
</evidence>
<dbReference type="PATRIC" id="fig|1581420.6.peg.713"/>
<keyword evidence="1" id="KW-0812">Transmembrane</keyword>
<feature type="transmembrane region" description="Helical" evidence="1">
    <location>
        <begin position="48"/>
        <end position="66"/>
    </location>
</feature>
<evidence type="ECO:0000313" key="3">
    <source>
        <dbReference type="Proteomes" id="UP000053464"/>
    </source>
</evidence>
<accession>A0A0G9MXJ1</accession>
<evidence type="ECO:0000256" key="1">
    <source>
        <dbReference type="SAM" id="Phobius"/>
    </source>
</evidence>
<keyword evidence="3" id="KW-1185">Reference proteome</keyword>